<dbReference type="Proteomes" id="UP000664096">
    <property type="component" value="Unassembled WGS sequence"/>
</dbReference>
<name>A0A939J714_9HYPH</name>
<dbReference type="GO" id="GO:0003700">
    <property type="term" value="F:DNA-binding transcription factor activity"/>
    <property type="evidence" value="ECO:0007669"/>
    <property type="project" value="InterPro"/>
</dbReference>
<feature type="transmembrane region" description="Helical" evidence="5">
    <location>
        <begin position="182"/>
        <end position="200"/>
    </location>
</feature>
<keyword evidence="5" id="KW-1133">Transmembrane helix</keyword>
<dbReference type="EMBL" id="JAEKJZ010000006">
    <property type="protein sequence ID" value="MBN9673349.1"/>
    <property type="molecule type" value="Genomic_DNA"/>
</dbReference>
<organism evidence="7 8">
    <name type="scientific">Roseibium aggregatum</name>
    <dbReference type="NCBI Taxonomy" id="187304"/>
    <lineage>
        <taxon>Bacteria</taxon>
        <taxon>Pseudomonadati</taxon>
        <taxon>Pseudomonadota</taxon>
        <taxon>Alphaproteobacteria</taxon>
        <taxon>Hyphomicrobiales</taxon>
        <taxon>Stappiaceae</taxon>
        <taxon>Roseibium</taxon>
    </lineage>
</organism>
<feature type="transmembrane region" description="Helical" evidence="5">
    <location>
        <begin position="149"/>
        <end position="170"/>
    </location>
</feature>
<protein>
    <submittedName>
        <fullName evidence="7">Helix-turn-helix transcriptional regulator</fullName>
    </submittedName>
</protein>
<dbReference type="Gene3D" id="1.10.10.60">
    <property type="entry name" value="Homeodomain-like"/>
    <property type="match status" value="1"/>
</dbReference>
<gene>
    <name evidence="7" type="ORF">JF539_23525</name>
</gene>
<keyword evidence="5" id="KW-0472">Membrane</keyword>
<dbReference type="PANTHER" id="PTHR43280:SF29">
    <property type="entry name" value="ARAC-FAMILY TRANSCRIPTIONAL REGULATOR"/>
    <property type="match status" value="1"/>
</dbReference>
<reference evidence="7" key="1">
    <citation type="submission" date="2020-12" db="EMBL/GenBank/DDBJ databases">
        <title>Oil enriched cultivation method for isolating marine PHA-producing bacteria.</title>
        <authorList>
            <person name="Zheng W."/>
            <person name="Yu S."/>
            <person name="Huang Y."/>
        </authorList>
    </citation>
    <scope>NUCLEOTIDE SEQUENCE</scope>
    <source>
        <strain evidence="7">SY-2-12</strain>
    </source>
</reference>
<dbReference type="AlphaFoldDB" id="A0A939J714"/>
<evidence type="ECO:0000313" key="8">
    <source>
        <dbReference type="Proteomes" id="UP000664096"/>
    </source>
</evidence>
<dbReference type="GO" id="GO:0043565">
    <property type="term" value="F:sequence-specific DNA binding"/>
    <property type="evidence" value="ECO:0007669"/>
    <property type="project" value="InterPro"/>
</dbReference>
<dbReference type="InterPro" id="IPR009057">
    <property type="entry name" value="Homeodomain-like_sf"/>
</dbReference>
<feature type="domain" description="HTH araC/xylS-type" evidence="6">
    <location>
        <begin position="237"/>
        <end position="334"/>
    </location>
</feature>
<evidence type="ECO:0000313" key="7">
    <source>
        <dbReference type="EMBL" id="MBN9673349.1"/>
    </source>
</evidence>
<feature type="region of interest" description="Disordered" evidence="4">
    <location>
        <begin position="327"/>
        <end position="357"/>
    </location>
</feature>
<feature type="compositionally biased region" description="Pro residues" evidence="4">
    <location>
        <begin position="346"/>
        <end position="357"/>
    </location>
</feature>
<feature type="transmembrane region" description="Helical" evidence="5">
    <location>
        <begin position="112"/>
        <end position="128"/>
    </location>
</feature>
<feature type="transmembrane region" description="Helical" evidence="5">
    <location>
        <begin position="30"/>
        <end position="53"/>
    </location>
</feature>
<dbReference type="SUPFAM" id="SSF46689">
    <property type="entry name" value="Homeodomain-like"/>
    <property type="match status" value="1"/>
</dbReference>
<keyword evidence="3" id="KW-0804">Transcription</keyword>
<evidence type="ECO:0000256" key="4">
    <source>
        <dbReference type="SAM" id="MobiDB-lite"/>
    </source>
</evidence>
<keyword evidence="5" id="KW-0812">Transmembrane</keyword>
<keyword evidence="2" id="KW-0238">DNA-binding</keyword>
<dbReference type="Pfam" id="PF12833">
    <property type="entry name" value="HTH_18"/>
    <property type="match status" value="1"/>
</dbReference>
<dbReference type="SMART" id="SM00342">
    <property type="entry name" value="HTH_ARAC"/>
    <property type="match status" value="1"/>
</dbReference>
<sequence length="357" mass="38175">MLVFPVPLFVAFVLGFLFAQAMIAKNRPVLFSALLLVCALQNLIVALGQYYGLPLALKLQPFLAAGIPPLAWLAFVSASFRPVTPAKDWVHMLGPAFVAFCVLFAPVTLDPVIGLVFLGYGCALLVSLHAHRDALPLARLDAGTIPQRIWTAIALALLVSAMTDMLIAYAFNSGSPDWAHKIISAGSAAALFVIGVLSLSPNVCARDLERASQTSTATEAGQQPPSTADLDLLGRLDDLLTTKRLFLDPDLTLNRFAQKLGVPAKQLSTAINRTTGENISRYINAHRIRHACALLEEGANVTTAMLESGFNTKSNFNREFSRLTGRTPSAWSADAEIASASRPARLSPPPGPNPPPA</sequence>
<evidence type="ECO:0000256" key="3">
    <source>
        <dbReference type="ARBA" id="ARBA00023163"/>
    </source>
</evidence>
<comment type="caution">
    <text evidence="7">The sequence shown here is derived from an EMBL/GenBank/DDBJ whole genome shotgun (WGS) entry which is preliminary data.</text>
</comment>
<accession>A0A939J714</accession>
<feature type="transmembrane region" description="Helical" evidence="5">
    <location>
        <begin position="6"/>
        <end position="23"/>
    </location>
</feature>
<evidence type="ECO:0000256" key="5">
    <source>
        <dbReference type="SAM" id="Phobius"/>
    </source>
</evidence>
<dbReference type="InterPro" id="IPR018060">
    <property type="entry name" value="HTH_AraC"/>
</dbReference>
<evidence type="ECO:0000256" key="1">
    <source>
        <dbReference type="ARBA" id="ARBA00023015"/>
    </source>
</evidence>
<dbReference type="PANTHER" id="PTHR43280">
    <property type="entry name" value="ARAC-FAMILY TRANSCRIPTIONAL REGULATOR"/>
    <property type="match status" value="1"/>
</dbReference>
<feature type="transmembrane region" description="Helical" evidence="5">
    <location>
        <begin position="89"/>
        <end position="106"/>
    </location>
</feature>
<feature type="transmembrane region" description="Helical" evidence="5">
    <location>
        <begin position="59"/>
        <end position="77"/>
    </location>
</feature>
<dbReference type="PROSITE" id="PS01124">
    <property type="entry name" value="HTH_ARAC_FAMILY_2"/>
    <property type="match status" value="1"/>
</dbReference>
<evidence type="ECO:0000259" key="6">
    <source>
        <dbReference type="PROSITE" id="PS01124"/>
    </source>
</evidence>
<evidence type="ECO:0000256" key="2">
    <source>
        <dbReference type="ARBA" id="ARBA00023125"/>
    </source>
</evidence>
<proteinExistence type="predicted"/>
<keyword evidence="1" id="KW-0805">Transcription regulation</keyword>
<dbReference type="RefSeq" id="WP_207143182.1">
    <property type="nucleotide sequence ID" value="NZ_JAEKJZ010000006.1"/>
</dbReference>